<dbReference type="SMART" id="SM00471">
    <property type="entry name" value="HDc"/>
    <property type="match status" value="1"/>
</dbReference>
<dbReference type="KEGG" id="vg:8746311"/>
<organism evidence="2 3">
    <name type="scientific">Marseillevirus marseillevirus</name>
    <name type="common">GBM</name>
    <dbReference type="NCBI Taxonomy" id="694581"/>
    <lineage>
        <taxon>Viruses</taxon>
        <taxon>Varidnaviria</taxon>
        <taxon>Bamfordvirae</taxon>
        <taxon>Nucleocytoviricota</taxon>
        <taxon>Megaviricetes</taxon>
        <taxon>Pimascovirales</taxon>
        <taxon>Pimascovirales incertae sedis</taxon>
        <taxon>Marseilleviridae</taxon>
        <taxon>Marseillevirus</taxon>
        <taxon>Marseillevirus massiliense</taxon>
    </lineage>
</organism>
<sequence>MDKAISIAKPIMSSQDVTHDWAHILRVLAYAREIMDGISCVFDREIVEIGCVLHDIADHKYETKVNVEEVLSSLCFDEERTEKIRQIIHRTSWSVQKKEQNPNLFEELRIVRDADKLDAMCDEGVLRAFGTAAVRGTPMFMKATPSYEKWSKEGALILEEDGSLIGHLYAKLLHIHKFLYFEVSQKIAKPHEKRFEAFVKRAELFRG</sequence>
<dbReference type="SUPFAM" id="SSF109604">
    <property type="entry name" value="HD-domain/PDEase-like"/>
    <property type="match status" value="1"/>
</dbReference>
<evidence type="ECO:0000259" key="1">
    <source>
        <dbReference type="PROSITE" id="PS51831"/>
    </source>
</evidence>
<protein>
    <submittedName>
        <fullName evidence="2">Metal dependent phosphohydrolase</fullName>
    </submittedName>
</protein>
<proteinExistence type="predicted"/>
<reference evidence="2 3" key="1">
    <citation type="journal article" date="2009" name="Proc. Natl. Acad. Sci. U.S.A.">
        <title>Giant Marseillevirus highlights the role of amoebae as a melting pot in emergence of chimeric microorganisms.</title>
        <authorList>
            <person name="Boyer M."/>
            <person name="Yutin N."/>
            <person name="Pagnier I."/>
            <person name="Barrassi L."/>
            <person name="Fournous G."/>
            <person name="Espinosa L."/>
            <person name="Robert C."/>
            <person name="Azza S."/>
            <person name="Sun S."/>
            <person name="Rossmann M.G."/>
            <person name="Suzan-Monti M."/>
            <person name="La Scola B."/>
            <person name="Koonin E.V."/>
            <person name="Raoult D."/>
        </authorList>
    </citation>
    <scope>NUCLEOTIDE SEQUENCE [LARGE SCALE GENOMIC DNA]</scope>
    <source>
        <strain evidence="2 3">T19</strain>
    </source>
</reference>
<keyword evidence="3" id="KW-1185">Reference proteome</keyword>
<dbReference type="EMBL" id="GU071086">
    <property type="protein sequence ID" value="ADB03859.1"/>
    <property type="molecule type" value="Genomic_DNA"/>
</dbReference>
<name>D2XA82_GBMV</name>
<dbReference type="GeneID" id="8746311"/>
<dbReference type="OrthoDB" id="12337at10239"/>
<dbReference type="Gene3D" id="1.20.58.1910">
    <property type="match status" value="1"/>
</dbReference>
<evidence type="ECO:0000313" key="3">
    <source>
        <dbReference type="Proteomes" id="UP000029780"/>
    </source>
</evidence>
<dbReference type="PROSITE" id="PS51831">
    <property type="entry name" value="HD"/>
    <property type="match status" value="1"/>
</dbReference>
<gene>
    <name evidence="2" type="ORF">MAR_ORF074</name>
</gene>
<evidence type="ECO:0000313" key="2">
    <source>
        <dbReference type="EMBL" id="ADB03859.1"/>
    </source>
</evidence>
<dbReference type="InterPro" id="IPR003607">
    <property type="entry name" value="HD/PDEase_dom"/>
</dbReference>
<dbReference type="PANTHER" id="PTHR33594">
    <property type="entry name" value="SUPERFAMILY HYDROLASE, PUTATIVE (AFU_ORTHOLOGUE AFUA_1G03035)-RELATED"/>
    <property type="match status" value="1"/>
</dbReference>
<dbReference type="InterPro" id="IPR006674">
    <property type="entry name" value="HD_domain"/>
</dbReference>
<dbReference type="CDD" id="cd00077">
    <property type="entry name" value="HDc"/>
    <property type="match status" value="1"/>
</dbReference>
<accession>D2XA82</accession>
<dbReference type="RefSeq" id="YP_003406821.1">
    <property type="nucleotide sequence ID" value="NC_013756.1"/>
</dbReference>
<dbReference type="Gene3D" id="1.10.472.50">
    <property type="entry name" value="HD-domain/PDEase-like"/>
    <property type="match status" value="1"/>
</dbReference>
<feature type="domain" description="HD" evidence="1">
    <location>
        <begin position="20"/>
        <end position="120"/>
    </location>
</feature>
<dbReference type="Proteomes" id="UP000029780">
    <property type="component" value="Segment"/>
</dbReference>
<organismHost>
    <name type="scientific">Acanthamoeba</name>
    <dbReference type="NCBI Taxonomy" id="5754"/>
</organismHost>
<dbReference type="PANTHER" id="PTHR33594:SF1">
    <property type="entry name" value="HD_PDEASE DOMAIN-CONTAINING PROTEIN"/>
    <property type="match status" value="1"/>
</dbReference>
<dbReference type="Pfam" id="PF01966">
    <property type="entry name" value="HD"/>
    <property type="match status" value="1"/>
</dbReference>